<dbReference type="InterPro" id="IPR018713">
    <property type="entry name" value="MPAB/Lcp_cat_dom"/>
</dbReference>
<dbReference type="RefSeq" id="WP_207366110.1">
    <property type="nucleotide sequence ID" value="NZ_JAFMYV010000010.1"/>
</dbReference>
<dbReference type="EMBL" id="JAFMYV010000010">
    <property type="protein sequence ID" value="MBO0938570.1"/>
    <property type="molecule type" value="Genomic_DNA"/>
</dbReference>
<sequence>MSIAIKTTRAFSNDLLSAHRLLGDPPADAAIAAVAEGGREAVGALMHWLGNATELSPAEQPPVIGQFFADHAHLPAWADAKRMQRGMAFFQKHMGVVGLALGTYSLPYTYLGANGVQLLWLTERIRTDTARRLQETGEWVFAVNDPKNWKSNKAIYYTLKIRLIHAAARWFAYQSGRWDTAWGVPVCQEDMVGTIGSFSYIVLRALRKMGIAMTEQEEEDYLHHINVVGYVNGVMEDLTPQNLREAFHLDKLIAGRQFRSSEAGRGLTKALLDTIGALAGTESARNLAAAQMRFFLGNDHADALGIPDVPAETRLMSVVSRLPIFPKLIPSVV</sequence>
<keyword evidence="3" id="KW-1185">Reference proteome</keyword>
<dbReference type="PANTHER" id="PTHR37539:SF1">
    <property type="entry name" value="ER-BOUND OXYGENASE MPAB_MPAB'_RUBBER OXYGENASE CATALYTIC DOMAIN-CONTAINING PROTEIN"/>
    <property type="match status" value="1"/>
</dbReference>
<proteinExistence type="predicted"/>
<name>A0A939GJG2_9BACT</name>
<evidence type="ECO:0000313" key="2">
    <source>
        <dbReference type="EMBL" id="MBO0938570.1"/>
    </source>
</evidence>
<comment type="caution">
    <text evidence="2">The sequence shown here is derived from an EMBL/GenBank/DDBJ whole genome shotgun (WGS) entry which is preliminary data.</text>
</comment>
<evidence type="ECO:0000313" key="3">
    <source>
        <dbReference type="Proteomes" id="UP000664034"/>
    </source>
</evidence>
<organism evidence="2 3">
    <name type="scientific">Fibrella rubiginis</name>
    <dbReference type="NCBI Taxonomy" id="2817060"/>
    <lineage>
        <taxon>Bacteria</taxon>
        <taxon>Pseudomonadati</taxon>
        <taxon>Bacteroidota</taxon>
        <taxon>Cytophagia</taxon>
        <taxon>Cytophagales</taxon>
        <taxon>Spirosomataceae</taxon>
        <taxon>Fibrella</taxon>
    </lineage>
</organism>
<dbReference type="Pfam" id="PF09995">
    <property type="entry name" value="MPAB_Lcp_cat"/>
    <property type="match status" value="1"/>
</dbReference>
<reference evidence="2" key="1">
    <citation type="submission" date="2021-03" db="EMBL/GenBank/DDBJ databases">
        <title>Fibrella sp. HMF5335 genome sequencing and assembly.</title>
        <authorList>
            <person name="Kang H."/>
            <person name="Kim H."/>
            <person name="Bae S."/>
            <person name="Joh K."/>
        </authorList>
    </citation>
    <scope>NUCLEOTIDE SEQUENCE</scope>
    <source>
        <strain evidence="2">HMF5335</strain>
    </source>
</reference>
<feature type="domain" description="ER-bound oxygenase mpaB/mpaB'/Rubber oxygenase catalytic" evidence="1">
    <location>
        <begin position="123"/>
        <end position="315"/>
    </location>
</feature>
<protein>
    <submittedName>
        <fullName evidence="2">DUF2236 domain-containing protein</fullName>
    </submittedName>
</protein>
<dbReference type="PANTHER" id="PTHR37539">
    <property type="entry name" value="SECRETED PROTEIN-RELATED"/>
    <property type="match status" value="1"/>
</dbReference>
<evidence type="ECO:0000259" key="1">
    <source>
        <dbReference type="Pfam" id="PF09995"/>
    </source>
</evidence>
<dbReference type="GO" id="GO:0016491">
    <property type="term" value="F:oxidoreductase activity"/>
    <property type="evidence" value="ECO:0007669"/>
    <property type="project" value="InterPro"/>
</dbReference>
<dbReference type="InterPro" id="IPR037473">
    <property type="entry name" value="Lcp-like"/>
</dbReference>
<dbReference type="Proteomes" id="UP000664034">
    <property type="component" value="Unassembled WGS sequence"/>
</dbReference>
<dbReference type="AlphaFoldDB" id="A0A939GJG2"/>
<accession>A0A939GJG2</accession>
<gene>
    <name evidence="2" type="ORF">J2I47_18605</name>
</gene>